<protein>
    <recommendedName>
        <fullName evidence="5">RING-type domain-containing protein</fullName>
    </recommendedName>
</protein>
<feature type="region of interest" description="Disordered" evidence="2">
    <location>
        <begin position="379"/>
        <end position="401"/>
    </location>
</feature>
<reference evidence="3 4" key="1">
    <citation type="journal article" date="2019" name="Front. Genet.">
        <title>Whole-Genome Sequencing of the Opportunistic Yeast Pathogen Candida inconspicua Uncovers Its Hybrid Origin.</title>
        <authorList>
            <person name="Mixao V."/>
            <person name="Hansen A.P."/>
            <person name="Saus E."/>
            <person name="Boekhout T."/>
            <person name="Lass-Florl C."/>
            <person name="Gabaldon T."/>
        </authorList>
    </citation>
    <scope>NUCLEOTIDE SEQUENCE [LARGE SCALE GENOMIC DNA]</scope>
    <source>
        <strain evidence="3 4">CBS 180</strain>
    </source>
</reference>
<sequence length="437" mass="50745">MGNTVGKENSFANSGFSSTTNRSASNDLDSLTRELIFGSNGSTNEYILGKNTKDKEIEKIKLRTKHMLDLVVRMTENIDGGYFAPHGNYRYELEYNTDIVRRFISSRQLSPFFTPLQDFHLNWNDDELLNYLKENLTLHVEITKDDLIDSIEDPNEHKLHLSHKSIKRRESKIRKLKLKEKTAELQIIENNKFKKNLKLPLDDSKRDENTPNDELLLKIYKNSDECPICFLYYPRKLNKTLCCGQSICTECFVQLKRADPHFPHDDPENDSNQNNDPEKLISEAVRCPFCATETFSVIYTPEPGFRVGLNSNIKPNEYKDKESFENIDSVKSIPIGVDDIRPDWEQKLFIARSRMARRSAAATVMHATSLLTGDSIEDELIQSNTGQGRRSQRDTRSSRTQAEQLEQLMIEETIRLSLLDEEERQRRERERERGRKK</sequence>
<dbReference type="PANTHER" id="PTHR31315">
    <property type="entry name" value="PROTEIN SIP5"/>
    <property type="match status" value="1"/>
</dbReference>
<keyword evidence="4" id="KW-1185">Reference proteome</keyword>
<gene>
    <name evidence="3" type="ORF">CANINC_002812</name>
</gene>
<feature type="region of interest" description="Disordered" evidence="2">
    <location>
        <begin position="1"/>
        <end position="25"/>
    </location>
</feature>
<dbReference type="EMBL" id="SELW01000465">
    <property type="protein sequence ID" value="TID26223.1"/>
    <property type="molecule type" value="Genomic_DNA"/>
</dbReference>
<proteinExistence type="inferred from homology"/>
<dbReference type="PANTHER" id="PTHR31315:SF1">
    <property type="entry name" value="PROTEIN SIP5"/>
    <property type="match status" value="1"/>
</dbReference>
<dbReference type="CDD" id="cd24139">
    <property type="entry name" value="SIP5-like"/>
    <property type="match status" value="1"/>
</dbReference>
<dbReference type="OrthoDB" id="21471at2759"/>
<accession>A0A4T0X0A5</accession>
<evidence type="ECO:0008006" key="5">
    <source>
        <dbReference type="Google" id="ProtNLM"/>
    </source>
</evidence>
<evidence type="ECO:0000256" key="1">
    <source>
        <dbReference type="ARBA" id="ARBA00010402"/>
    </source>
</evidence>
<comment type="caution">
    <text evidence="3">The sequence shown here is derived from an EMBL/GenBank/DDBJ whole genome shotgun (WGS) entry which is preliminary data.</text>
</comment>
<dbReference type="AlphaFoldDB" id="A0A4T0X0A5"/>
<organism evidence="3 4">
    <name type="scientific">Pichia inconspicua</name>
    <dbReference type="NCBI Taxonomy" id="52247"/>
    <lineage>
        <taxon>Eukaryota</taxon>
        <taxon>Fungi</taxon>
        <taxon>Dikarya</taxon>
        <taxon>Ascomycota</taxon>
        <taxon>Saccharomycotina</taxon>
        <taxon>Pichiomycetes</taxon>
        <taxon>Pichiales</taxon>
        <taxon>Pichiaceae</taxon>
        <taxon>Pichia</taxon>
    </lineage>
</organism>
<dbReference type="Proteomes" id="UP000307173">
    <property type="component" value="Unassembled WGS sequence"/>
</dbReference>
<dbReference type="STRING" id="52247.A0A4T0X0A5"/>
<comment type="similarity">
    <text evidence="1">Belongs to the SIP5 family.</text>
</comment>
<dbReference type="InterPro" id="IPR039301">
    <property type="entry name" value="Sip5/DA2"/>
</dbReference>
<dbReference type="GO" id="GO:0005737">
    <property type="term" value="C:cytoplasm"/>
    <property type="evidence" value="ECO:0007669"/>
    <property type="project" value="TreeGrafter"/>
</dbReference>
<dbReference type="Gene3D" id="3.30.40.10">
    <property type="entry name" value="Zinc/RING finger domain, C3HC4 (zinc finger)"/>
    <property type="match status" value="1"/>
</dbReference>
<dbReference type="InterPro" id="IPR013083">
    <property type="entry name" value="Znf_RING/FYVE/PHD"/>
</dbReference>
<evidence type="ECO:0000313" key="4">
    <source>
        <dbReference type="Proteomes" id="UP000307173"/>
    </source>
</evidence>
<name>A0A4T0X0A5_9ASCO</name>
<evidence type="ECO:0000313" key="3">
    <source>
        <dbReference type="EMBL" id="TID26223.1"/>
    </source>
</evidence>
<evidence type="ECO:0000256" key="2">
    <source>
        <dbReference type="SAM" id="MobiDB-lite"/>
    </source>
</evidence>